<accession>A0A9R1VKP5</accession>
<evidence type="ECO:0000313" key="3">
    <source>
        <dbReference type="EMBL" id="KAJ0208010.1"/>
    </source>
</evidence>
<protein>
    <submittedName>
        <fullName evidence="3">Uncharacterized protein</fullName>
    </submittedName>
</protein>
<feature type="region of interest" description="Disordered" evidence="1">
    <location>
        <begin position="1"/>
        <end position="50"/>
    </location>
</feature>
<evidence type="ECO:0000256" key="1">
    <source>
        <dbReference type="SAM" id="MobiDB-lite"/>
    </source>
</evidence>
<keyword evidence="4" id="KW-1185">Reference proteome</keyword>
<proteinExistence type="predicted"/>
<feature type="compositionally biased region" description="Basic and acidic residues" evidence="1">
    <location>
        <begin position="8"/>
        <end position="30"/>
    </location>
</feature>
<feature type="compositionally biased region" description="Basic and acidic residues" evidence="1">
    <location>
        <begin position="92"/>
        <end position="103"/>
    </location>
</feature>
<reference evidence="3 4" key="1">
    <citation type="journal article" date="2017" name="Nat. Commun.">
        <title>Genome assembly with in vitro proximity ligation data and whole-genome triplication in lettuce.</title>
        <authorList>
            <person name="Reyes-Chin-Wo S."/>
            <person name="Wang Z."/>
            <person name="Yang X."/>
            <person name="Kozik A."/>
            <person name="Arikit S."/>
            <person name="Song C."/>
            <person name="Xia L."/>
            <person name="Froenicke L."/>
            <person name="Lavelle D.O."/>
            <person name="Truco M.J."/>
            <person name="Xia R."/>
            <person name="Zhu S."/>
            <person name="Xu C."/>
            <person name="Xu H."/>
            <person name="Xu X."/>
            <person name="Cox K."/>
            <person name="Korf I."/>
            <person name="Meyers B.C."/>
            <person name="Michelmore R.W."/>
        </authorList>
    </citation>
    <scope>NUCLEOTIDE SEQUENCE [LARGE SCALE GENOMIC DNA]</scope>
    <source>
        <strain evidence="4">cv. Salinas</strain>
        <tissue evidence="3">Seedlings</tissue>
    </source>
</reference>
<dbReference type="AlphaFoldDB" id="A0A9R1VKP5"/>
<feature type="transmembrane region" description="Helical" evidence="2">
    <location>
        <begin position="58"/>
        <end position="77"/>
    </location>
</feature>
<gene>
    <name evidence="3" type="ORF">LSAT_V11C500281750</name>
</gene>
<feature type="region of interest" description="Disordered" evidence="1">
    <location>
        <begin position="92"/>
        <end position="118"/>
    </location>
</feature>
<dbReference type="Proteomes" id="UP000235145">
    <property type="component" value="Unassembled WGS sequence"/>
</dbReference>
<sequence length="134" mass="15687">MGMSQHSLDLKKNLRSEMRKCRSEGKSFKSERKKYRSFIQQTSQSFRPKNSLSQRLRALRGFLLVLGGFVCGAFGYIPRTGESIKLVLDKEEEHDEYNTKDDQNQNQNQREKKKKQVFQIEARAFSEQHGIKRG</sequence>
<feature type="compositionally biased region" description="Polar residues" evidence="1">
    <location>
        <begin position="38"/>
        <end position="50"/>
    </location>
</feature>
<dbReference type="EMBL" id="NBSK02000005">
    <property type="protein sequence ID" value="KAJ0208010.1"/>
    <property type="molecule type" value="Genomic_DNA"/>
</dbReference>
<comment type="caution">
    <text evidence="3">The sequence shown here is derived from an EMBL/GenBank/DDBJ whole genome shotgun (WGS) entry which is preliminary data.</text>
</comment>
<keyword evidence="2" id="KW-0812">Transmembrane</keyword>
<keyword evidence="2" id="KW-1133">Transmembrane helix</keyword>
<evidence type="ECO:0000313" key="4">
    <source>
        <dbReference type="Proteomes" id="UP000235145"/>
    </source>
</evidence>
<organism evidence="3 4">
    <name type="scientific">Lactuca sativa</name>
    <name type="common">Garden lettuce</name>
    <dbReference type="NCBI Taxonomy" id="4236"/>
    <lineage>
        <taxon>Eukaryota</taxon>
        <taxon>Viridiplantae</taxon>
        <taxon>Streptophyta</taxon>
        <taxon>Embryophyta</taxon>
        <taxon>Tracheophyta</taxon>
        <taxon>Spermatophyta</taxon>
        <taxon>Magnoliopsida</taxon>
        <taxon>eudicotyledons</taxon>
        <taxon>Gunneridae</taxon>
        <taxon>Pentapetalae</taxon>
        <taxon>asterids</taxon>
        <taxon>campanulids</taxon>
        <taxon>Asterales</taxon>
        <taxon>Asteraceae</taxon>
        <taxon>Cichorioideae</taxon>
        <taxon>Cichorieae</taxon>
        <taxon>Lactucinae</taxon>
        <taxon>Lactuca</taxon>
    </lineage>
</organism>
<keyword evidence="2" id="KW-0472">Membrane</keyword>
<name>A0A9R1VKP5_LACSA</name>
<evidence type="ECO:0000256" key="2">
    <source>
        <dbReference type="SAM" id="Phobius"/>
    </source>
</evidence>